<dbReference type="OrthoDB" id="4277250at2"/>
<evidence type="ECO:0008006" key="3">
    <source>
        <dbReference type="Google" id="ProtNLM"/>
    </source>
</evidence>
<sequence length="159" mass="17274">MMRQLRSVGLDFVTDAPVLLAFAAGLRADADAVYRALTEDTEGWSAWFRAVASALPTGEGRRIRLTGGVRFAETFLAMDEAERFAYRVDATNLPGVRALLEDWRLAPMPTGGTRLRWIFAADAAPAAAALLRVARPAFDRAFADAVRALDRRLAPAPVA</sequence>
<dbReference type="STRING" id="1003195.SCATT_07870"/>
<name>F8JV72_STREN</name>
<proteinExistence type="predicted"/>
<dbReference type="KEGG" id="sct:SCAT_0783"/>
<dbReference type="PATRIC" id="fig|1003195.11.peg.2382"/>
<dbReference type="Gene3D" id="3.30.530.20">
    <property type="match status" value="1"/>
</dbReference>
<dbReference type="SUPFAM" id="SSF55961">
    <property type="entry name" value="Bet v1-like"/>
    <property type="match status" value="1"/>
</dbReference>
<dbReference type="Proteomes" id="UP000007842">
    <property type="component" value="Chromosome"/>
</dbReference>
<dbReference type="AlphaFoldDB" id="F8JV72"/>
<dbReference type="KEGG" id="scy:SCATT_07870"/>
<dbReference type="HOGENOM" id="CLU_132575_1_0_11"/>
<dbReference type="CDD" id="cd07821">
    <property type="entry name" value="PYR_PYL_RCAR_like"/>
    <property type="match status" value="1"/>
</dbReference>
<dbReference type="EMBL" id="CP003219">
    <property type="protein sequence ID" value="AEW93158.1"/>
    <property type="molecule type" value="Genomic_DNA"/>
</dbReference>
<keyword evidence="2" id="KW-1185">Reference proteome</keyword>
<evidence type="ECO:0000313" key="2">
    <source>
        <dbReference type="Proteomes" id="UP000007842"/>
    </source>
</evidence>
<dbReference type="Pfam" id="PF10604">
    <property type="entry name" value="Polyketide_cyc2"/>
    <property type="match status" value="1"/>
</dbReference>
<dbReference type="RefSeq" id="WP_014141553.1">
    <property type="nucleotide sequence ID" value="NC_016111.1"/>
</dbReference>
<evidence type="ECO:0000313" key="1">
    <source>
        <dbReference type="EMBL" id="AEW93158.1"/>
    </source>
</evidence>
<reference evidence="2" key="1">
    <citation type="submission" date="2011-12" db="EMBL/GenBank/DDBJ databases">
        <title>Complete genome sequence of Streptomyces cattleya strain DSM 46488.</title>
        <authorList>
            <person name="Ou H.-Y."/>
            <person name="Li P."/>
            <person name="Zhao C."/>
            <person name="O'Hagan D."/>
            <person name="Deng Z."/>
        </authorList>
    </citation>
    <scope>NUCLEOTIDE SEQUENCE [LARGE SCALE GENOMIC DNA]</scope>
    <source>
        <strain evidence="2">ATCC 35852 / DSM 46488 / JCM 4925 / NBRC 14057 / NRRL 8057</strain>
    </source>
</reference>
<dbReference type="InterPro" id="IPR023393">
    <property type="entry name" value="START-like_dom_sf"/>
</dbReference>
<gene>
    <name evidence="1" type="ordered locus">SCATT_07870</name>
</gene>
<dbReference type="InterPro" id="IPR019587">
    <property type="entry name" value="Polyketide_cyclase/dehydratase"/>
</dbReference>
<accession>F8JV72</accession>
<dbReference type="eggNOG" id="COG3832">
    <property type="taxonomic scope" value="Bacteria"/>
</dbReference>
<accession>G8WYX2</accession>
<organism evidence="1 2">
    <name type="scientific">Streptantibioticus cattleyicolor (strain ATCC 35852 / DSM 46488 / JCM 4925 / NBRC 14057 / NRRL 8057)</name>
    <name type="common">Streptomyces cattleya</name>
    <dbReference type="NCBI Taxonomy" id="1003195"/>
    <lineage>
        <taxon>Bacteria</taxon>
        <taxon>Bacillati</taxon>
        <taxon>Actinomycetota</taxon>
        <taxon>Actinomycetes</taxon>
        <taxon>Kitasatosporales</taxon>
        <taxon>Streptomycetaceae</taxon>
        <taxon>Streptantibioticus</taxon>
    </lineage>
</organism>
<protein>
    <recommendedName>
        <fullName evidence="3">Polyketide cyclase / dehydrase and lipid transport</fullName>
    </recommendedName>
</protein>